<dbReference type="AlphaFoldDB" id="A0A9N9HDV8"/>
<feature type="non-terminal residue" evidence="2">
    <location>
        <position position="1"/>
    </location>
</feature>
<proteinExistence type="predicted"/>
<feature type="compositionally biased region" description="Low complexity" evidence="1">
    <location>
        <begin position="45"/>
        <end position="78"/>
    </location>
</feature>
<evidence type="ECO:0000313" key="3">
    <source>
        <dbReference type="Proteomes" id="UP000789572"/>
    </source>
</evidence>
<evidence type="ECO:0000256" key="1">
    <source>
        <dbReference type="SAM" id="MobiDB-lite"/>
    </source>
</evidence>
<gene>
    <name evidence="2" type="ORF">POCULU_LOCUS11064</name>
</gene>
<accession>A0A9N9HDV8</accession>
<feature type="non-terminal residue" evidence="2">
    <location>
        <position position="135"/>
    </location>
</feature>
<comment type="caution">
    <text evidence="2">The sequence shown here is derived from an EMBL/GenBank/DDBJ whole genome shotgun (WGS) entry which is preliminary data.</text>
</comment>
<dbReference type="EMBL" id="CAJVPJ010006999">
    <property type="protein sequence ID" value="CAG8672783.1"/>
    <property type="molecule type" value="Genomic_DNA"/>
</dbReference>
<feature type="compositionally biased region" description="Low complexity" evidence="1">
    <location>
        <begin position="26"/>
        <end position="37"/>
    </location>
</feature>
<feature type="compositionally biased region" description="Basic and acidic residues" evidence="1">
    <location>
        <begin position="81"/>
        <end position="96"/>
    </location>
</feature>
<reference evidence="2" key="1">
    <citation type="submission" date="2021-06" db="EMBL/GenBank/DDBJ databases">
        <authorList>
            <person name="Kallberg Y."/>
            <person name="Tangrot J."/>
            <person name="Rosling A."/>
        </authorList>
    </citation>
    <scope>NUCLEOTIDE SEQUENCE</scope>
    <source>
        <strain evidence="2">IA702</strain>
    </source>
</reference>
<organism evidence="2 3">
    <name type="scientific">Paraglomus occultum</name>
    <dbReference type="NCBI Taxonomy" id="144539"/>
    <lineage>
        <taxon>Eukaryota</taxon>
        <taxon>Fungi</taxon>
        <taxon>Fungi incertae sedis</taxon>
        <taxon>Mucoromycota</taxon>
        <taxon>Glomeromycotina</taxon>
        <taxon>Glomeromycetes</taxon>
        <taxon>Paraglomerales</taxon>
        <taxon>Paraglomeraceae</taxon>
        <taxon>Paraglomus</taxon>
    </lineage>
</organism>
<sequence>GKRAFILVTAVQNPVTGKYVLTNKPGNSSTQQSNSSGYLFPSPQPSASAPQSYLYPQSSASLQSSSLQSSSYQSSSPSFHPRIDDGIRPTEEEKLARKQANKQQPAEMRKMRALGAPHIPNIVNEYADNGYTRPT</sequence>
<keyword evidence="3" id="KW-1185">Reference proteome</keyword>
<protein>
    <submittedName>
        <fullName evidence="2">1788_t:CDS:1</fullName>
    </submittedName>
</protein>
<dbReference type="Proteomes" id="UP000789572">
    <property type="component" value="Unassembled WGS sequence"/>
</dbReference>
<evidence type="ECO:0000313" key="2">
    <source>
        <dbReference type="EMBL" id="CAG8672783.1"/>
    </source>
</evidence>
<feature type="region of interest" description="Disordered" evidence="1">
    <location>
        <begin position="18"/>
        <end position="116"/>
    </location>
</feature>
<name>A0A9N9HDV8_9GLOM</name>